<protein>
    <submittedName>
        <fullName evidence="1">Uncharacterized protein</fullName>
    </submittedName>
</protein>
<proteinExistence type="predicted"/>
<evidence type="ECO:0000313" key="2">
    <source>
        <dbReference type="Proteomes" id="UP001437256"/>
    </source>
</evidence>
<dbReference type="Gene3D" id="1.10.150.670">
    <property type="entry name" value="Crossover junction endonuclease EME1, DNA-binding domain"/>
    <property type="match status" value="1"/>
</dbReference>
<reference evidence="1 2" key="1">
    <citation type="submission" date="2024-05" db="EMBL/GenBank/DDBJ databases">
        <title>A draft genome resource for the thread blight pathogen Marasmius tenuissimus strain MS-2.</title>
        <authorList>
            <person name="Yulfo-Soto G.E."/>
            <person name="Baruah I.K."/>
            <person name="Amoako-Attah I."/>
            <person name="Bukari Y."/>
            <person name="Meinhardt L.W."/>
            <person name="Bailey B.A."/>
            <person name="Cohen S.P."/>
        </authorList>
    </citation>
    <scope>NUCLEOTIDE SEQUENCE [LARGE SCALE GENOMIC DNA]</scope>
    <source>
        <strain evidence="1 2">MS-2</strain>
    </source>
</reference>
<keyword evidence="2" id="KW-1185">Reference proteome</keyword>
<accession>A0ABR3A8R7</accession>
<sequence length="254" mass="29174">MPPAKIELSGDLHLVYDELKPRLEALIDEQLMGGRIAVTASQDTDQHFMSISFLNVPGVSSSRLTLLWIDEMAARIFIAVGNLNDFLESFRAKHGQTRLSQRTAILVYGDHEDSPEFGPRQSLDDAFTKLEVAYPCMYRKASNIRDATHCILSYMNALLKTVPLQDLEMRRRMLLQIPGVTRERADIVLTRYPTLSVMTRALIDMQPDIDAGRIVLNRNLFTGRDDERHEELWVRNVYIFFTDRTGRERLFEAV</sequence>
<name>A0ABR3A8R7_9AGAR</name>
<comment type="caution">
    <text evidence="1">The sequence shown here is derived from an EMBL/GenBank/DDBJ whole genome shotgun (WGS) entry which is preliminary data.</text>
</comment>
<gene>
    <name evidence="1" type="ORF">AAF712_002815</name>
</gene>
<dbReference type="InterPro" id="IPR042530">
    <property type="entry name" value="EME1/EME2_C"/>
</dbReference>
<dbReference type="Proteomes" id="UP001437256">
    <property type="component" value="Unassembled WGS sequence"/>
</dbReference>
<organism evidence="1 2">
    <name type="scientific">Marasmius tenuissimus</name>
    <dbReference type="NCBI Taxonomy" id="585030"/>
    <lineage>
        <taxon>Eukaryota</taxon>
        <taxon>Fungi</taxon>
        <taxon>Dikarya</taxon>
        <taxon>Basidiomycota</taxon>
        <taxon>Agaricomycotina</taxon>
        <taxon>Agaricomycetes</taxon>
        <taxon>Agaricomycetidae</taxon>
        <taxon>Agaricales</taxon>
        <taxon>Marasmiineae</taxon>
        <taxon>Marasmiaceae</taxon>
        <taxon>Marasmius</taxon>
    </lineage>
</organism>
<dbReference type="EMBL" id="JBBXMP010000009">
    <property type="protein sequence ID" value="KAL0069920.1"/>
    <property type="molecule type" value="Genomic_DNA"/>
</dbReference>
<evidence type="ECO:0000313" key="1">
    <source>
        <dbReference type="EMBL" id="KAL0069920.1"/>
    </source>
</evidence>